<evidence type="ECO:0008006" key="11">
    <source>
        <dbReference type="Google" id="ProtNLM"/>
    </source>
</evidence>
<comment type="cofactor">
    <cofactor evidence="1">
        <name>thiamine diphosphate</name>
        <dbReference type="ChEBI" id="CHEBI:58937"/>
    </cofactor>
</comment>
<dbReference type="CDD" id="cd07035">
    <property type="entry name" value="TPP_PYR_POX_like"/>
    <property type="match status" value="1"/>
</dbReference>
<evidence type="ECO:0000256" key="1">
    <source>
        <dbReference type="ARBA" id="ARBA00001964"/>
    </source>
</evidence>
<evidence type="ECO:0000256" key="4">
    <source>
        <dbReference type="RuleBase" id="RU362132"/>
    </source>
</evidence>
<dbReference type="PROSITE" id="PS00187">
    <property type="entry name" value="TPP_ENZYMES"/>
    <property type="match status" value="1"/>
</dbReference>
<dbReference type="RefSeq" id="WP_284302151.1">
    <property type="nucleotide sequence ID" value="NZ_BSUO01000001.1"/>
</dbReference>
<keyword evidence="3 4" id="KW-0786">Thiamine pyrophosphate</keyword>
<dbReference type="InterPro" id="IPR000399">
    <property type="entry name" value="TPP-bd_CS"/>
</dbReference>
<evidence type="ECO:0000256" key="3">
    <source>
        <dbReference type="ARBA" id="ARBA00023052"/>
    </source>
</evidence>
<dbReference type="PANTHER" id="PTHR18968:SF13">
    <property type="entry name" value="ACETOLACTATE SYNTHASE CATALYTIC SUBUNIT, MITOCHONDRIAL"/>
    <property type="match status" value="1"/>
</dbReference>
<comment type="caution">
    <text evidence="9">The sequence shown here is derived from an EMBL/GenBank/DDBJ whole genome shotgun (WGS) entry which is preliminary data.</text>
</comment>
<evidence type="ECO:0000256" key="5">
    <source>
        <dbReference type="SAM" id="MobiDB-lite"/>
    </source>
</evidence>
<reference evidence="10" key="1">
    <citation type="journal article" date="2019" name="Int. J. Syst. Evol. Microbiol.">
        <title>The Global Catalogue of Microorganisms (GCM) 10K type strain sequencing project: providing services to taxonomists for standard genome sequencing and annotation.</title>
        <authorList>
            <consortium name="The Broad Institute Genomics Platform"/>
            <consortium name="The Broad Institute Genome Sequencing Center for Infectious Disease"/>
            <person name="Wu L."/>
            <person name="Ma J."/>
        </authorList>
    </citation>
    <scope>NUCLEOTIDE SEQUENCE [LARGE SCALE GENOMIC DNA]</scope>
    <source>
        <strain evidence="10">NBRC 113072</strain>
    </source>
</reference>
<dbReference type="Proteomes" id="UP001157126">
    <property type="component" value="Unassembled WGS sequence"/>
</dbReference>
<dbReference type="InterPro" id="IPR012000">
    <property type="entry name" value="Thiamin_PyroP_enz_cen_dom"/>
</dbReference>
<keyword evidence="10" id="KW-1185">Reference proteome</keyword>
<evidence type="ECO:0000259" key="6">
    <source>
        <dbReference type="Pfam" id="PF00205"/>
    </source>
</evidence>
<evidence type="ECO:0000256" key="2">
    <source>
        <dbReference type="ARBA" id="ARBA00007812"/>
    </source>
</evidence>
<protein>
    <recommendedName>
        <fullName evidence="11">Acetolactate synthase-1/2/3 large subunit</fullName>
    </recommendedName>
</protein>
<organism evidence="9 10">
    <name type="scientific">Mobilicoccus caccae</name>
    <dbReference type="NCBI Taxonomy" id="1859295"/>
    <lineage>
        <taxon>Bacteria</taxon>
        <taxon>Bacillati</taxon>
        <taxon>Actinomycetota</taxon>
        <taxon>Actinomycetes</taxon>
        <taxon>Micrococcales</taxon>
        <taxon>Dermatophilaceae</taxon>
        <taxon>Mobilicoccus</taxon>
    </lineage>
</organism>
<evidence type="ECO:0000313" key="9">
    <source>
        <dbReference type="EMBL" id="GMA38047.1"/>
    </source>
</evidence>
<dbReference type="SUPFAM" id="SSF52518">
    <property type="entry name" value="Thiamin diphosphate-binding fold (THDP-binding)"/>
    <property type="match status" value="2"/>
</dbReference>
<feature type="compositionally biased region" description="Basic and acidic residues" evidence="5">
    <location>
        <begin position="1"/>
        <end position="14"/>
    </location>
</feature>
<proteinExistence type="inferred from homology"/>
<evidence type="ECO:0000313" key="10">
    <source>
        <dbReference type="Proteomes" id="UP001157126"/>
    </source>
</evidence>
<dbReference type="Pfam" id="PF02776">
    <property type="entry name" value="TPP_enzyme_N"/>
    <property type="match status" value="1"/>
</dbReference>
<dbReference type="InterPro" id="IPR011766">
    <property type="entry name" value="TPP_enzyme_TPP-bd"/>
</dbReference>
<dbReference type="Gene3D" id="3.40.50.1220">
    <property type="entry name" value="TPP-binding domain"/>
    <property type="match status" value="1"/>
</dbReference>
<feature type="domain" description="Thiamine pyrophosphate enzyme N-terminal TPP-binding" evidence="8">
    <location>
        <begin position="24"/>
        <end position="134"/>
    </location>
</feature>
<gene>
    <name evidence="9" type="ORF">GCM10025883_00920</name>
</gene>
<comment type="similarity">
    <text evidence="2 4">Belongs to the TPP enzyme family.</text>
</comment>
<dbReference type="InterPro" id="IPR029035">
    <property type="entry name" value="DHS-like_NAD/FAD-binding_dom"/>
</dbReference>
<feature type="domain" description="Thiamine pyrophosphate enzyme TPP-binding" evidence="7">
    <location>
        <begin position="407"/>
        <end position="546"/>
    </location>
</feature>
<feature type="region of interest" description="Disordered" evidence="5">
    <location>
        <begin position="1"/>
        <end position="21"/>
    </location>
</feature>
<dbReference type="CDD" id="cd00568">
    <property type="entry name" value="TPP_enzymes"/>
    <property type="match status" value="1"/>
</dbReference>
<dbReference type="SUPFAM" id="SSF52467">
    <property type="entry name" value="DHS-like NAD/FAD-binding domain"/>
    <property type="match status" value="1"/>
</dbReference>
<feature type="domain" description="Thiamine pyrophosphate enzyme central" evidence="6">
    <location>
        <begin position="212"/>
        <end position="342"/>
    </location>
</feature>
<dbReference type="NCBIfam" id="NF005470">
    <property type="entry name" value="PRK07064.1"/>
    <property type="match status" value="1"/>
</dbReference>
<sequence>MTDEHTTTEAHEIPTSKLATDGPTGGDLLVDLMREEGVDVAFGVISIHNAPLVEAVDRELRFVPVRHEAAAVNAADGYARATGRIGIALTSTGTGAGNAAGAMLEALTAQSRVLHITGNIDSTFLGEDRGVYHEVPRQLEMLEAVSGSALRVERASHARRVLTEAVRSLSTAPYRPVSVDWPIDLQYTADPTDQVQIQGSEPRPKAATKRDVAKAARVLRQASRPLIWAGGGARRVGPALTDFAEAWGAGVLSGANGRGSVPEDHPLCIGNFAITDELRGLVEQSDCLLTVGSHLRGHETQNFELPLPSAHVQIDLDPDAIGRNYPVTVGLNADATHAIPALLEALAEAGGPSTQDGWTEQVRTAAEAARAAHRTDIGAYAAICDAMRTRLPREAPLVRDVTIPGSSWGNRLLEVYDPRTNVFAAGGGIGQGLAMAIGAGVAVPDVPVLAMVGDGGLAVHLGELATLAGERPRVVLVVFNDAGYGVLRHMQEERGADPRAVDLHTPDVEKLAAAFDLPHAEVGDPDAFDAALATALRRTGPSVIEIDVPALDPQPAPFVPPVNVP</sequence>
<dbReference type="Pfam" id="PF02775">
    <property type="entry name" value="TPP_enzyme_C"/>
    <property type="match status" value="1"/>
</dbReference>
<dbReference type="Pfam" id="PF00205">
    <property type="entry name" value="TPP_enzyme_M"/>
    <property type="match status" value="1"/>
</dbReference>
<dbReference type="EMBL" id="BSUO01000001">
    <property type="protein sequence ID" value="GMA38047.1"/>
    <property type="molecule type" value="Genomic_DNA"/>
</dbReference>
<dbReference type="InterPro" id="IPR029061">
    <property type="entry name" value="THDP-binding"/>
</dbReference>
<dbReference type="InterPro" id="IPR045229">
    <property type="entry name" value="TPP_enz"/>
</dbReference>
<evidence type="ECO:0000259" key="8">
    <source>
        <dbReference type="Pfam" id="PF02776"/>
    </source>
</evidence>
<dbReference type="Gene3D" id="3.40.50.970">
    <property type="match status" value="2"/>
</dbReference>
<dbReference type="PANTHER" id="PTHR18968">
    <property type="entry name" value="THIAMINE PYROPHOSPHATE ENZYMES"/>
    <property type="match status" value="1"/>
</dbReference>
<dbReference type="InterPro" id="IPR012001">
    <property type="entry name" value="Thiamin_PyroP_enz_TPP-bd_dom"/>
</dbReference>
<name>A0ABQ6IMR4_9MICO</name>
<evidence type="ECO:0000259" key="7">
    <source>
        <dbReference type="Pfam" id="PF02775"/>
    </source>
</evidence>
<accession>A0ABQ6IMR4</accession>